<dbReference type="RefSeq" id="XP_031010433.1">
    <property type="nucleotide sequence ID" value="XM_031165506.1"/>
</dbReference>
<organism evidence="2 3">
    <name type="scientific">Fusarium coffeatum</name>
    <dbReference type="NCBI Taxonomy" id="231269"/>
    <lineage>
        <taxon>Eukaryota</taxon>
        <taxon>Fungi</taxon>
        <taxon>Dikarya</taxon>
        <taxon>Ascomycota</taxon>
        <taxon>Pezizomycotina</taxon>
        <taxon>Sordariomycetes</taxon>
        <taxon>Hypocreomycetidae</taxon>
        <taxon>Hypocreales</taxon>
        <taxon>Nectriaceae</taxon>
        <taxon>Fusarium</taxon>
        <taxon>Fusarium incarnatum-equiseti species complex</taxon>
    </lineage>
</organism>
<sequence length="386" mass="43167">MDPVATGQLNDQDVYQATKDIFVGHKAKFRRLGPVQKSIESCSRRDNTLRRFVDLNGVEAICQIVLRLLSSGVYESMLTASRRFPDLFNPSAVQSEARDILEAEAIRNEQTALEGIAQSQLADNKGTFDCAGVTVALLDSGNDIPNGQASKSLSLFPVYLPFPTEHLLMERLQKTLELACYEFGAQAMPDTLRKRCWNCPESVELSKWTEVFRRDGVLERGGSRKPSKELLLSIANIRHTAVHRLRTSSVGLEQFIADAEDLAGVLGDTAYSKSISQLRANVNSAIAELTQNKQFLQLQLEHTQAAIEQQRAELDRREQEAINDAREEDRKYQILAGERVQKALELIGSLRGTDDRKIFLLEGFGRVGAMAEDDDDDLDTFEDCKE</sequence>
<keyword evidence="3" id="KW-1185">Reference proteome</keyword>
<name>A0A366QK48_9HYPO</name>
<dbReference type="GeneID" id="42000802"/>
<evidence type="ECO:0000256" key="1">
    <source>
        <dbReference type="SAM" id="Coils"/>
    </source>
</evidence>
<comment type="caution">
    <text evidence="2">The sequence shown here is derived from an EMBL/GenBank/DDBJ whole genome shotgun (WGS) entry which is preliminary data.</text>
</comment>
<gene>
    <name evidence="2" type="ORF">FIESC28_11382</name>
</gene>
<accession>A0A366QK48</accession>
<dbReference type="Proteomes" id="UP000253153">
    <property type="component" value="Unassembled WGS sequence"/>
</dbReference>
<dbReference type="OrthoDB" id="5324651at2759"/>
<dbReference type="EMBL" id="QKXC01000384">
    <property type="protein sequence ID" value="RBR05324.1"/>
    <property type="molecule type" value="Genomic_DNA"/>
</dbReference>
<dbReference type="AlphaFoldDB" id="A0A366QK48"/>
<feature type="coiled-coil region" evidence="1">
    <location>
        <begin position="279"/>
        <end position="331"/>
    </location>
</feature>
<keyword evidence="1" id="KW-0175">Coiled coil</keyword>
<evidence type="ECO:0000313" key="3">
    <source>
        <dbReference type="Proteomes" id="UP000253153"/>
    </source>
</evidence>
<evidence type="ECO:0000313" key="2">
    <source>
        <dbReference type="EMBL" id="RBR05324.1"/>
    </source>
</evidence>
<reference evidence="2 3" key="1">
    <citation type="submission" date="2018-06" db="EMBL/GenBank/DDBJ databases">
        <title>Fusarium incarnatum-equiseti species complex species 28.</title>
        <authorList>
            <person name="Gardiner D.M."/>
        </authorList>
    </citation>
    <scope>NUCLEOTIDE SEQUENCE [LARGE SCALE GENOMIC DNA]</scope>
    <source>
        <strain evidence="2 3">FIESC_28</strain>
    </source>
</reference>
<proteinExistence type="predicted"/>
<protein>
    <submittedName>
        <fullName evidence="2">Uncharacterized protein</fullName>
    </submittedName>
</protein>